<dbReference type="AlphaFoldDB" id="A0AAN7JMD7"/>
<keyword evidence="1" id="KW-1133">Transmembrane helix</keyword>
<proteinExistence type="predicted"/>
<sequence length="60" mass="7467">MNLLHLMVFFFFVFFFSSLQLWKSCQLRFRYVREEDKVEVEHVAGESWKWALTSRNWSCR</sequence>
<dbReference type="EMBL" id="JAXIOK010000018">
    <property type="protein sequence ID" value="KAK4749243.1"/>
    <property type="molecule type" value="Genomic_DNA"/>
</dbReference>
<evidence type="ECO:0000256" key="1">
    <source>
        <dbReference type="SAM" id="Phobius"/>
    </source>
</evidence>
<organism evidence="2 3">
    <name type="scientific">Trapa incisa</name>
    <dbReference type="NCBI Taxonomy" id="236973"/>
    <lineage>
        <taxon>Eukaryota</taxon>
        <taxon>Viridiplantae</taxon>
        <taxon>Streptophyta</taxon>
        <taxon>Embryophyta</taxon>
        <taxon>Tracheophyta</taxon>
        <taxon>Spermatophyta</taxon>
        <taxon>Magnoliopsida</taxon>
        <taxon>eudicotyledons</taxon>
        <taxon>Gunneridae</taxon>
        <taxon>Pentapetalae</taxon>
        <taxon>rosids</taxon>
        <taxon>malvids</taxon>
        <taxon>Myrtales</taxon>
        <taxon>Lythraceae</taxon>
        <taxon>Trapa</taxon>
    </lineage>
</organism>
<feature type="transmembrane region" description="Helical" evidence="1">
    <location>
        <begin position="6"/>
        <end position="22"/>
    </location>
</feature>
<name>A0AAN7JMD7_9MYRT</name>
<accession>A0AAN7JMD7</accession>
<keyword evidence="1" id="KW-0472">Membrane</keyword>
<keyword evidence="3" id="KW-1185">Reference proteome</keyword>
<evidence type="ECO:0000313" key="3">
    <source>
        <dbReference type="Proteomes" id="UP001345219"/>
    </source>
</evidence>
<gene>
    <name evidence="2" type="ORF">SAY87_026692</name>
</gene>
<protein>
    <recommendedName>
        <fullName evidence="4">Transmembrane protein</fullName>
    </recommendedName>
</protein>
<comment type="caution">
    <text evidence="2">The sequence shown here is derived from an EMBL/GenBank/DDBJ whole genome shotgun (WGS) entry which is preliminary data.</text>
</comment>
<keyword evidence="1" id="KW-0812">Transmembrane</keyword>
<dbReference type="Proteomes" id="UP001345219">
    <property type="component" value="Chromosome 21"/>
</dbReference>
<reference evidence="2 3" key="1">
    <citation type="journal article" date="2023" name="Hortic Res">
        <title>Pangenome of water caltrop reveals structural variations and asymmetric subgenome divergence after allopolyploidization.</title>
        <authorList>
            <person name="Zhang X."/>
            <person name="Chen Y."/>
            <person name="Wang L."/>
            <person name="Yuan Y."/>
            <person name="Fang M."/>
            <person name="Shi L."/>
            <person name="Lu R."/>
            <person name="Comes H.P."/>
            <person name="Ma Y."/>
            <person name="Chen Y."/>
            <person name="Huang G."/>
            <person name="Zhou Y."/>
            <person name="Zheng Z."/>
            <person name="Qiu Y."/>
        </authorList>
    </citation>
    <scope>NUCLEOTIDE SEQUENCE [LARGE SCALE GENOMIC DNA]</scope>
    <source>
        <tissue evidence="2">Roots</tissue>
    </source>
</reference>
<evidence type="ECO:0008006" key="4">
    <source>
        <dbReference type="Google" id="ProtNLM"/>
    </source>
</evidence>
<evidence type="ECO:0000313" key="2">
    <source>
        <dbReference type="EMBL" id="KAK4749243.1"/>
    </source>
</evidence>